<proteinExistence type="predicted"/>
<gene>
    <name evidence="1" type="ORF">QC820_14495</name>
</gene>
<comment type="caution">
    <text evidence="1">The sequence shown here is derived from an EMBL/GenBank/DDBJ whole genome shotgun (WGS) entry which is preliminary data.</text>
</comment>
<accession>A0ABU1GPR7</accession>
<sequence length="82" mass="9149">MKSFLVDVFAIHSRGQEMHLGGGLFHAVTAIEAETMASEEFWIEELTDRGFEIGFRTDTPERGQQVMSLERLRAASGTALYA</sequence>
<evidence type="ECO:0000313" key="2">
    <source>
        <dbReference type="Proteomes" id="UP001252270"/>
    </source>
</evidence>
<evidence type="ECO:0000313" key="1">
    <source>
        <dbReference type="EMBL" id="MDR5894020.1"/>
    </source>
</evidence>
<reference evidence="1 2" key="1">
    <citation type="submission" date="2023-04" db="EMBL/GenBank/DDBJ databases">
        <title>A long-awaited taxogenomic arrangement of the family Halomonadaceae.</title>
        <authorList>
            <person name="De La Haba R."/>
            <person name="Chuvochina M."/>
            <person name="Wittouck S."/>
            <person name="Arahal D.R."/>
            <person name="Sanchez-Porro C."/>
            <person name="Hugenholtz P."/>
            <person name="Ventosa A."/>
        </authorList>
    </citation>
    <scope>NUCLEOTIDE SEQUENCE [LARGE SCALE GENOMIC DNA]</scope>
    <source>
        <strain evidence="1 2">DSM 17332</strain>
    </source>
</reference>
<keyword evidence="2" id="KW-1185">Reference proteome</keyword>
<name>A0ABU1GPR7_9GAMM</name>
<dbReference type="RefSeq" id="WP_309637439.1">
    <property type="nucleotide sequence ID" value="NZ_JARWAL010000014.1"/>
</dbReference>
<dbReference type="EMBL" id="JARWAL010000014">
    <property type="protein sequence ID" value="MDR5894020.1"/>
    <property type="molecule type" value="Genomic_DNA"/>
</dbReference>
<dbReference type="Proteomes" id="UP001252270">
    <property type="component" value="Unassembled WGS sequence"/>
</dbReference>
<organism evidence="1 2">
    <name type="scientific">Halomonas mongoliensis</name>
    <dbReference type="NCBI Taxonomy" id="321265"/>
    <lineage>
        <taxon>Bacteria</taxon>
        <taxon>Pseudomonadati</taxon>
        <taxon>Pseudomonadota</taxon>
        <taxon>Gammaproteobacteria</taxon>
        <taxon>Oceanospirillales</taxon>
        <taxon>Halomonadaceae</taxon>
        <taxon>Halomonas</taxon>
    </lineage>
</organism>
<protein>
    <submittedName>
        <fullName evidence="1">Uncharacterized protein</fullName>
    </submittedName>
</protein>